<name>A0A0B1RZK9_OESDE</name>
<evidence type="ECO:0000313" key="2">
    <source>
        <dbReference type="Proteomes" id="UP000053660"/>
    </source>
</evidence>
<protein>
    <submittedName>
        <fullName evidence="1">Uncharacterized protein</fullName>
    </submittedName>
</protein>
<dbReference type="AlphaFoldDB" id="A0A0B1RZK9"/>
<reference evidence="1 2" key="1">
    <citation type="submission" date="2014-03" db="EMBL/GenBank/DDBJ databases">
        <title>Draft genome of the hookworm Oesophagostomum dentatum.</title>
        <authorList>
            <person name="Mitreva M."/>
        </authorList>
    </citation>
    <scope>NUCLEOTIDE SEQUENCE [LARGE SCALE GENOMIC DNA]</scope>
    <source>
        <strain evidence="1 2">OD-Hann</strain>
    </source>
</reference>
<proteinExistence type="predicted"/>
<organism evidence="1 2">
    <name type="scientific">Oesophagostomum dentatum</name>
    <name type="common">Nodular worm</name>
    <dbReference type="NCBI Taxonomy" id="61180"/>
    <lineage>
        <taxon>Eukaryota</taxon>
        <taxon>Metazoa</taxon>
        <taxon>Ecdysozoa</taxon>
        <taxon>Nematoda</taxon>
        <taxon>Chromadorea</taxon>
        <taxon>Rhabditida</taxon>
        <taxon>Rhabditina</taxon>
        <taxon>Rhabditomorpha</taxon>
        <taxon>Strongyloidea</taxon>
        <taxon>Strongylidae</taxon>
        <taxon>Oesophagostomum</taxon>
    </lineage>
</organism>
<keyword evidence="2" id="KW-1185">Reference proteome</keyword>
<evidence type="ECO:0000313" key="1">
    <source>
        <dbReference type="EMBL" id="KHJ76642.1"/>
    </source>
</evidence>
<dbReference type="EMBL" id="KN611553">
    <property type="protein sequence ID" value="KHJ76642.1"/>
    <property type="molecule type" value="Genomic_DNA"/>
</dbReference>
<accession>A0A0B1RZK9</accession>
<gene>
    <name evidence="1" type="ORF">OESDEN_23738</name>
</gene>
<dbReference type="Proteomes" id="UP000053660">
    <property type="component" value="Unassembled WGS sequence"/>
</dbReference>
<sequence length="48" mass="5132">MERARLLATTYPSTAIWTAPSLTSSLDVCKAVRSEFLSTSILGGSARD</sequence>